<dbReference type="OrthoDB" id="9939441at2"/>
<organism evidence="1 2">
    <name type="scientific">Rubripirellula tenax</name>
    <dbReference type="NCBI Taxonomy" id="2528015"/>
    <lineage>
        <taxon>Bacteria</taxon>
        <taxon>Pseudomonadati</taxon>
        <taxon>Planctomycetota</taxon>
        <taxon>Planctomycetia</taxon>
        <taxon>Pirellulales</taxon>
        <taxon>Pirellulaceae</taxon>
        <taxon>Rubripirellula</taxon>
    </lineage>
</organism>
<dbReference type="RefSeq" id="WP_146455815.1">
    <property type="nucleotide sequence ID" value="NZ_SJPW01000002.1"/>
</dbReference>
<protein>
    <submittedName>
        <fullName evidence="1">Uncharacterized protein</fullName>
    </submittedName>
</protein>
<dbReference type="Proteomes" id="UP000318288">
    <property type="component" value="Unassembled WGS sequence"/>
</dbReference>
<dbReference type="PROSITE" id="PS51257">
    <property type="entry name" value="PROKAR_LIPOPROTEIN"/>
    <property type="match status" value="1"/>
</dbReference>
<dbReference type="EMBL" id="SJPW01000002">
    <property type="protein sequence ID" value="TWU58724.1"/>
    <property type="molecule type" value="Genomic_DNA"/>
</dbReference>
<comment type="caution">
    <text evidence="1">The sequence shown here is derived from an EMBL/GenBank/DDBJ whole genome shotgun (WGS) entry which is preliminary data.</text>
</comment>
<evidence type="ECO:0000313" key="2">
    <source>
        <dbReference type="Proteomes" id="UP000318288"/>
    </source>
</evidence>
<sequence length="61" mass="6753">MKTTKDFLRFLTIVPAFALVLTLVGCGTEENEVIIQPVDATQEMEDYGAMLEQEAADPYGK</sequence>
<proteinExistence type="predicted"/>
<accession>A0A5C6FEV2</accession>
<dbReference type="AlphaFoldDB" id="A0A5C6FEV2"/>
<evidence type="ECO:0000313" key="1">
    <source>
        <dbReference type="EMBL" id="TWU58724.1"/>
    </source>
</evidence>
<name>A0A5C6FEV2_9BACT</name>
<reference evidence="1 2" key="1">
    <citation type="submission" date="2019-02" db="EMBL/GenBank/DDBJ databases">
        <title>Deep-cultivation of Planctomycetes and their phenomic and genomic characterization uncovers novel biology.</title>
        <authorList>
            <person name="Wiegand S."/>
            <person name="Jogler M."/>
            <person name="Boedeker C."/>
            <person name="Pinto D."/>
            <person name="Vollmers J."/>
            <person name="Rivas-Marin E."/>
            <person name="Kohn T."/>
            <person name="Peeters S.H."/>
            <person name="Heuer A."/>
            <person name="Rast P."/>
            <person name="Oberbeckmann S."/>
            <person name="Bunk B."/>
            <person name="Jeske O."/>
            <person name="Meyerdierks A."/>
            <person name="Storesund J.E."/>
            <person name="Kallscheuer N."/>
            <person name="Luecker S."/>
            <person name="Lage O.M."/>
            <person name="Pohl T."/>
            <person name="Merkel B.J."/>
            <person name="Hornburger P."/>
            <person name="Mueller R.-W."/>
            <person name="Bruemmer F."/>
            <person name="Labrenz M."/>
            <person name="Spormann A.M."/>
            <person name="Op Den Camp H."/>
            <person name="Overmann J."/>
            <person name="Amann R."/>
            <person name="Jetten M.S.M."/>
            <person name="Mascher T."/>
            <person name="Medema M.H."/>
            <person name="Devos D.P."/>
            <person name="Kaster A.-K."/>
            <person name="Ovreas L."/>
            <person name="Rohde M."/>
            <person name="Galperin M.Y."/>
            <person name="Jogler C."/>
        </authorList>
    </citation>
    <scope>NUCLEOTIDE SEQUENCE [LARGE SCALE GENOMIC DNA]</scope>
    <source>
        <strain evidence="1 2">Poly51</strain>
    </source>
</reference>
<keyword evidence="2" id="KW-1185">Reference proteome</keyword>
<gene>
    <name evidence="1" type="ORF">Poly51_15040</name>
</gene>